<organism evidence="2 3">
    <name type="scientific">Deinococcus enclensis</name>
    <dbReference type="NCBI Taxonomy" id="1049582"/>
    <lineage>
        <taxon>Bacteria</taxon>
        <taxon>Thermotogati</taxon>
        <taxon>Deinococcota</taxon>
        <taxon>Deinococci</taxon>
        <taxon>Deinococcales</taxon>
        <taxon>Deinococcaceae</taxon>
        <taxon>Deinococcus</taxon>
    </lineage>
</organism>
<gene>
    <name evidence="2" type="ORF">QO006_002937</name>
</gene>
<proteinExistence type="predicted"/>
<evidence type="ECO:0000259" key="1">
    <source>
        <dbReference type="Pfam" id="PF13699"/>
    </source>
</evidence>
<dbReference type="EMBL" id="JAURUR010000012">
    <property type="protein sequence ID" value="MDP9765486.1"/>
    <property type="molecule type" value="Genomic_DNA"/>
</dbReference>
<keyword evidence="3" id="KW-1185">Reference proteome</keyword>
<feature type="domain" description="eCIS core" evidence="1">
    <location>
        <begin position="262"/>
        <end position="339"/>
    </location>
</feature>
<dbReference type="InterPro" id="IPR025295">
    <property type="entry name" value="eCIS_core_dom"/>
</dbReference>
<dbReference type="Proteomes" id="UP001232163">
    <property type="component" value="Unassembled WGS sequence"/>
</dbReference>
<sequence>MQYVPKKSSTKLVALQTRSDVQALSNVTPAADAERQVQRDLQRFTARPASLQRQVAAPVLRAAGLHAQETGRLASQQHTLQRQVEDLTRVLPAGAVDTALQRQAQASLPAPVIRTPQSPSDWVTVMRQQAEQVEGQRLDPKTYGQFTALQRQVAGLLTTAFQADRQPAGDRHQAFASQLVSLQRHPLSRPVAQVVLSRLPADERPAIQRVVDDLHAQDALQRHQDEQALQLHALQRQLADLDEQATQPIMDRIQARRGSGNPLPAAVQRHLEQGLNHDLSHVRIHDDAEADKLAKGVHAIAFTTGSDIFFQSGTFNPNTQSGLELLAHEVTHTVQQAQGKVGKGLDPDAGLEAEARQMGRRLAGRPFTSASLGARRRGSVQPGRAAVQRAADIIPPGWKVTASPALIEQLIQKDTGQFLRQLLGKTTGVQLEHQARNRSTPQAIPSFGRIFLASIDELPIKAALKQKLLDTAIYQSGLPLFERRTIAQTAVALKRTDAARGQAIIKALDTKIAKAASMDHIGDFGKAVGSRLVGTVVGIYKMAKFVAWDSSTIRMLVDFPGYQKMWINIGQTGSAIVQNPGLLWDAMTKDMKEAWSKGEYGKSLGYVTFDVASLVTGMPGAARAAATVPSKVRVVVALAKDAKGNLVTRVTEVGDDIRRGMQLTANDLGIGRSPALAAANVGGGARSAAGTGAAQGTTAPPARVRVNTPAAVPDELKPLTRVEGKIPAPAGSVQGVQRQVLLARYCDNWAAVQPFIRKKAGPGNLPPGYKYLVTKLSNGKTLQLAYQPKGLPGSVPKLRADDAGNWQPDGLTFKNGDVSRDYRIAQSTEYNANNPPPLPGSGLTNNHHLWPDNVMRNNPFFQEGFRRGLISPDRGPNMLTLAKSADALKVLRQKFPTLTFNDILHLTSHPNYDALVRAWFNKAYPELLKSAGAKPGTAVHNLTDAQLIKIRDGLDLLIQERFKQPPQDLLNIIKDDSLSQRFGEGDSREA</sequence>
<reference evidence="2 3" key="1">
    <citation type="submission" date="2023-07" db="EMBL/GenBank/DDBJ databases">
        <title>Genomic Encyclopedia of Type Strains, Phase IV (KMG-IV): sequencing the most valuable type-strain genomes for metagenomic binning, comparative biology and taxonomic classification.</title>
        <authorList>
            <person name="Goeker M."/>
        </authorList>
    </citation>
    <scope>NUCLEOTIDE SEQUENCE [LARGE SCALE GENOMIC DNA]</scope>
    <source>
        <strain evidence="2 3">NIO-1023</strain>
    </source>
</reference>
<comment type="caution">
    <text evidence="2">The sequence shown here is derived from an EMBL/GenBank/DDBJ whole genome shotgun (WGS) entry which is preliminary data.</text>
</comment>
<accession>A0ABT9MG04</accession>
<protein>
    <recommendedName>
        <fullName evidence="1">eCIS core domain-containing protein</fullName>
    </recommendedName>
</protein>
<dbReference type="Pfam" id="PF13699">
    <property type="entry name" value="eCIS_core"/>
    <property type="match status" value="1"/>
</dbReference>
<evidence type="ECO:0000313" key="2">
    <source>
        <dbReference type="EMBL" id="MDP9765486.1"/>
    </source>
</evidence>
<name>A0ABT9MG04_9DEIO</name>
<evidence type="ECO:0000313" key="3">
    <source>
        <dbReference type="Proteomes" id="UP001232163"/>
    </source>
</evidence>
<dbReference type="RefSeq" id="WP_307467582.1">
    <property type="nucleotide sequence ID" value="NZ_JAURUR010000012.1"/>
</dbReference>